<dbReference type="GO" id="GO:0006508">
    <property type="term" value="P:proteolysis"/>
    <property type="evidence" value="ECO:0007669"/>
    <property type="project" value="UniProtKB-KW"/>
</dbReference>
<evidence type="ECO:0000256" key="1">
    <source>
        <dbReference type="ARBA" id="ARBA00022670"/>
    </source>
</evidence>
<evidence type="ECO:0000313" key="9">
    <source>
        <dbReference type="Proteomes" id="UP000598997"/>
    </source>
</evidence>
<evidence type="ECO:0000256" key="7">
    <source>
        <dbReference type="PIRSR" id="PIRSR600246-3"/>
    </source>
</evidence>
<dbReference type="SUPFAM" id="SSF56235">
    <property type="entry name" value="N-terminal nucleophile aminohydrolases (Ntn hydrolases)"/>
    <property type="match status" value="1"/>
</dbReference>
<dbReference type="CDD" id="cd04701">
    <property type="entry name" value="Asparaginase_2"/>
    <property type="match status" value="1"/>
</dbReference>
<evidence type="ECO:0000256" key="2">
    <source>
        <dbReference type="ARBA" id="ARBA00022801"/>
    </source>
</evidence>
<feature type="active site" description="Nucleophile" evidence="5">
    <location>
        <position position="221"/>
    </location>
</feature>
<keyword evidence="3" id="KW-0068">Autocatalytic cleavage</keyword>
<dbReference type="GO" id="GO:0008233">
    <property type="term" value="F:peptidase activity"/>
    <property type="evidence" value="ECO:0007669"/>
    <property type="project" value="UniProtKB-KW"/>
</dbReference>
<keyword evidence="2" id="KW-0378">Hydrolase</keyword>
<protein>
    <recommendedName>
        <fullName evidence="4">Isoaspartyl peptidase</fullName>
    </recommendedName>
</protein>
<dbReference type="Gene3D" id="3.60.20.30">
    <property type="entry name" value="(Glycosyl)asparaginase"/>
    <property type="match status" value="1"/>
</dbReference>
<dbReference type="InterPro" id="IPR029055">
    <property type="entry name" value="Ntn_hydrolases_N"/>
</dbReference>
<feature type="binding site" evidence="6">
    <location>
        <begin position="272"/>
        <end position="275"/>
    </location>
    <ligand>
        <name>substrate</name>
    </ligand>
</feature>
<feature type="site" description="Cleavage; by autolysis" evidence="7">
    <location>
        <begin position="220"/>
        <end position="221"/>
    </location>
</feature>
<sequence>MDVTAGGRNLEGHLMWTRMSIIAATLALAGCVTAQGSAMSGNAAPDNPSKAEWSIAIHGGAGSMEPGQFKPEREQEYRDALAKALKAGSDILKNGGSAMDAVEAAVMLMEDDPGFNAGRGSVFSYEGRNEMDAAVMDGTTRAAGAVTGLTATKNPVLAARAVMERTPHVFLSHEGADRFSEEAGIEQAPPEWFATPSRRRQWEEFRARQVGWFDTDLKYGTVGAVARDKGGHLAAATSTGGLTGKRWGRIGDSPVVGAGTYADDRSCAVSATGTGEYFIREAAAHEICARVRLTGIDTQQASDAVMAEIGEMGGDGGVIFVSRDGESGFSFNTPGMFRGRADSNGVNEVAIYAAD</sequence>
<dbReference type="EMBL" id="BMIO01000002">
    <property type="protein sequence ID" value="GGD35945.1"/>
    <property type="molecule type" value="Genomic_DNA"/>
</dbReference>
<dbReference type="PANTHER" id="PTHR10188:SF6">
    <property type="entry name" value="N(4)-(BETA-N-ACETYLGLUCOSAMINYL)-L-ASPARAGINASE"/>
    <property type="match status" value="1"/>
</dbReference>
<feature type="binding site" evidence="6">
    <location>
        <begin position="249"/>
        <end position="252"/>
    </location>
    <ligand>
        <name>substrate</name>
    </ligand>
</feature>
<dbReference type="Proteomes" id="UP000598997">
    <property type="component" value="Unassembled WGS sequence"/>
</dbReference>
<accession>A0A917DGD3</accession>
<keyword evidence="1" id="KW-0645">Protease</keyword>
<gene>
    <name evidence="8" type="primary">ansA</name>
    <name evidence="8" type="ORF">GCM10010989_07580</name>
</gene>
<dbReference type="GO" id="GO:0016811">
    <property type="term" value="F:hydrolase activity, acting on carbon-nitrogen (but not peptide) bonds, in linear amides"/>
    <property type="evidence" value="ECO:0007669"/>
    <property type="project" value="UniProtKB-ARBA"/>
</dbReference>
<reference evidence="8 9" key="1">
    <citation type="journal article" date="2014" name="Int. J. Syst. Evol. Microbiol.">
        <title>Complete genome sequence of Corynebacterium casei LMG S-19264T (=DSM 44701T), isolated from a smear-ripened cheese.</title>
        <authorList>
            <consortium name="US DOE Joint Genome Institute (JGI-PGF)"/>
            <person name="Walter F."/>
            <person name="Albersmeier A."/>
            <person name="Kalinowski J."/>
            <person name="Ruckert C."/>
        </authorList>
    </citation>
    <scope>NUCLEOTIDE SEQUENCE [LARGE SCALE GENOMIC DNA]</scope>
    <source>
        <strain evidence="8 9">CGMCC 1.15358</strain>
    </source>
</reference>
<evidence type="ECO:0000256" key="4">
    <source>
        <dbReference type="ARBA" id="ARBA00069124"/>
    </source>
</evidence>
<evidence type="ECO:0000256" key="3">
    <source>
        <dbReference type="ARBA" id="ARBA00022813"/>
    </source>
</evidence>
<dbReference type="AlphaFoldDB" id="A0A917DGD3"/>
<organism evidence="8 9">
    <name type="scientific">Croceicoccus pelagius</name>
    <dbReference type="NCBI Taxonomy" id="1703341"/>
    <lineage>
        <taxon>Bacteria</taxon>
        <taxon>Pseudomonadati</taxon>
        <taxon>Pseudomonadota</taxon>
        <taxon>Alphaproteobacteria</taxon>
        <taxon>Sphingomonadales</taxon>
        <taxon>Erythrobacteraceae</taxon>
        <taxon>Croceicoccus</taxon>
    </lineage>
</organism>
<evidence type="ECO:0000256" key="5">
    <source>
        <dbReference type="PIRSR" id="PIRSR600246-1"/>
    </source>
</evidence>
<dbReference type="Pfam" id="PF01112">
    <property type="entry name" value="Asparaginase_2"/>
    <property type="match status" value="1"/>
</dbReference>
<evidence type="ECO:0000313" key="8">
    <source>
        <dbReference type="EMBL" id="GGD35945.1"/>
    </source>
</evidence>
<dbReference type="InterPro" id="IPR000246">
    <property type="entry name" value="Peptidase_T2"/>
</dbReference>
<keyword evidence="9" id="KW-1185">Reference proteome</keyword>
<evidence type="ECO:0000256" key="6">
    <source>
        <dbReference type="PIRSR" id="PIRSR600246-2"/>
    </source>
</evidence>
<comment type="caution">
    <text evidence="8">The sequence shown here is derived from an EMBL/GenBank/DDBJ whole genome shotgun (WGS) entry which is preliminary data.</text>
</comment>
<dbReference type="FunFam" id="3.60.20.30:FF:000001">
    <property type="entry name" value="Isoaspartyl peptidase/L-asparaginase"/>
    <property type="match status" value="1"/>
</dbReference>
<proteinExistence type="predicted"/>
<dbReference type="PANTHER" id="PTHR10188">
    <property type="entry name" value="L-ASPARAGINASE"/>
    <property type="match status" value="1"/>
</dbReference>
<name>A0A917DGD3_9SPHN</name>